<dbReference type="PRINTS" id="PR00260">
    <property type="entry name" value="CHEMTRNSDUCR"/>
</dbReference>
<gene>
    <name evidence="6" type="ORF">J2S13_002893</name>
</gene>
<comment type="caution">
    <text evidence="6">The sequence shown here is derived from an EMBL/GenBank/DDBJ whole genome shotgun (WGS) entry which is preliminary data.</text>
</comment>
<protein>
    <submittedName>
        <fullName evidence="6">Methyl-accepting chemotaxis protein</fullName>
    </submittedName>
</protein>
<dbReference type="PANTHER" id="PTHR32089">
    <property type="entry name" value="METHYL-ACCEPTING CHEMOTAXIS PROTEIN MCPB"/>
    <property type="match status" value="1"/>
</dbReference>
<dbReference type="InterPro" id="IPR004090">
    <property type="entry name" value="Chemotax_Me-accpt_rcpt"/>
</dbReference>
<keyword evidence="4" id="KW-0175">Coiled coil</keyword>
<dbReference type="Pfam" id="PF00015">
    <property type="entry name" value="MCPsignal"/>
    <property type="match status" value="1"/>
</dbReference>
<dbReference type="GO" id="GO:0007165">
    <property type="term" value="P:signal transduction"/>
    <property type="evidence" value="ECO:0007669"/>
    <property type="project" value="UniProtKB-KW"/>
</dbReference>
<evidence type="ECO:0000256" key="2">
    <source>
        <dbReference type="ARBA" id="ARBA00029447"/>
    </source>
</evidence>
<dbReference type="Proteomes" id="UP001237207">
    <property type="component" value="Unassembled WGS sequence"/>
</dbReference>
<evidence type="ECO:0000256" key="4">
    <source>
        <dbReference type="SAM" id="Coils"/>
    </source>
</evidence>
<evidence type="ECO:0000256" key="3">
    <source>
        <dbReference type="PROSITE-ProRule" id="PRU00284"/>
    </source>
</evidence>
<dbReference type="PROSITE" id="PS50111">
    <property type="entry name" value="CHEMOTAXIS_TRANSDUC_2"/>
    <property type="match status" value="1"/>
</dbReference>
<name>A0AAJ1T176_9BACI</name>
<dbReference type="SUPFAM" id="SSF58104">
    <property type="entry name" value="Methyl-accepting chemotaxis protein (MCP) signaling domain"/>
    <property type="match status" value="1"/>
</dbReference>
<organism evidence="6 7">
    <name type="scientific">Oikeobacillus pervagus</name>
    <dbReference type="NCBI Taxonomy" id="1325931"/>
    <lineage>
        <taxon>Bacteria</taxon>
        <taxon>Bacillati</taxon>
        <taxon>Bacillota</taxon>
        <taxon>Bacilli</taxon>
        <taxon>Bacillales</taxon>
        <taxon>Bacillaceae</taxon>
        <taxon>Oikeobacillus</taxon>
    </lineage>
</organism>
<accession>A0AAJ1T176</accession>
<sequence>MFKSKYKDSKFLELENEIKALKDELVQKEQDKTIWLSKLKRELTDVIVQHEHVNGQHHELGDLVDQIEEKFTNVAHLSEQSSNKSTSLLDKGDSLHDYSVKMVKKSQEGNQYVKNAEQVIQQLGENIKTSEQNMAQLHQRSKEVHTIVEVIKTIADQTNLLALNASIEAARAGEHGKGFAVVAQEVKKLAESTTDSISHIQTLTSAIQKEISEALASTKLSTELVEKGMAVSSETSEQIAQVLQSINHSQLNINEMKEMIGEQKNLSLQVENEMQQAKQLFNLAHELILQHIEDAKMVDQRLEKGIQQLNEN</sequence>
<dbReference type="EMBL" id="JAUSUC010000049">
    <property type="protein sequence ID" value="MDQ0216434.1"/>
    <property type="molecule type" value="Genomic_DNA"/>
</dbReference>
<dbReference type="PANTHER" id="PTHR32089:SF112">
    <property type="entry name" value="LYSOZYME-LIKE PROTEIN-RELATED"/>
    <property type="match status" value="1"/>
</dbReference>
<dbReference type="Gene3D" id="1.10.287.950">
    <property type="entry name" value="Methyl-accepting chemotaxis protein"/>
    <property type="match status" value="1"/>
</dbReference>
<keyword evidence="7" id="KW-1185">Reference proteome</keyword>
<proteinExistence type="inferred from homology"/>
<dbReference type="GO" id="GO:0016020">
    <property type="term" value="C:membrane"/>
    <property type="evidence" value="ECO:0007669"/>
    <property type="project" value="InterPro"/>
</dbReference>
<dbReference type="InterPro" id="IPR004089">
    <property type="entry name" value="MCPsignal_dom"/>
</dbReference>
<dbReference type="SMART" id="SM00283">
    <property type="entry name" value="MA"/>
    <property type="match status" value="1"/>
</dbReference>
<dbReference type="RefSeq" id="WP_307258475.1">
    <property type="nucleotide sequence ID" value="NZ_JAUSUC010000049.1"/>
</dbReference>
<evidence type="ECO:0000313" key="7">
    <source>
        <dbReference type="Proteomes" id="UP001237207"/>
    </source>
</evidence>
<keyword evidence="1 3" id="KW-0807">Transducer</keyword>
<comment type="similarity">
    <text evidence="2">Belongs to the methyl-accepting chemotaxis (MCP) protein family.</text>
</comment>
<evidence type="ECO:0000256" key="1">
    <source>
        <dbReference type="ARBA" id="ARBA00023224"/>
    </source>
</evidence>
<dbReference type="GO" id="GO:0006935">
    <property type="term" value="P:chemotaxis"/>
    <property type="evidence" value="ECO:0007669"/>
    <property type="project" value="InterPro"/>
</dbReference>
<reference evidence="6" key="1">
    <citation type="submission" date="2023-07" db="EMBL/GenBank/DDBJ databases">
        <title>Genomic Encyclopedia of Type Strains, Phase IV (KMG-IV): sequencing the most valuable type-strain genomes for metagenomic binning, comparative biology and taxonomic classification.</title>
        <authorList>
            <person name="Goeker M."/>
        </authorList>
    </citation>
    <scope>NUCLEOTIDE SEQUENCE</scope>
    <source>
        <strain evidence="6">DSM 23947</strain>
    </source>
</reference>
<evidence type="ECO:0000259" key="5">
    <source>
        <dbReference type="PROSITE" id="PS50111"/>
    </source>
</evidence>
<dbReference type="GO" id="GO:0004888">
    <property type="term" value="F:transmembrane signaling receptor activity"/>
    <property type="evidence" value="ECO:0007669"/>
    <property type="project" value="InterPro"/>
</dbReference>
<feature type="domain" description="Methyl-accepting transducer" evidence="5">
    <location>
        <begin position="42"/>
        <end position="278"/>
    </location>
</feature>
<feature type="coiled-coil region" evidence="4">
    <location>
        <begin position="113"/>
        <end position="140"/>
    </location>
</feature>
<dbReference type="AlphaFoldDB" id="A0AAJ1T176"/>
<evidence type="ECO:0000313" key="6">
    <source>
        <dbReference type="EMBL" id="MDQ0216434.1"/>
    </source>
</evidence>